<evidence type="ECO:0000256" key="3">
    <source>
        <dbReference type="SAM" id="MobiDB-lite"/>
    </source>
</evidence>
<dbReference type="SMART" id="SM00235">
    <property type="entry name" value="ZnMc"/>
    <property type="match status" value="1"/>
</dbReference>
<feature type="domain" description="Peptidase M12A" evidence="4">
    <location>
        <begin position="65"/>
        <end position="249"/>
    </location>
</feature>
<feature type="binding site" evidence="1">
    <location>
        <position position="160"/>
    </location>
    <ligand>
        <name>Zn(2+)</name>
        <dbReference type="ChEBI" id="CHEBI:29105"/>
        <note>catalytic</note>
    </ligand>
</feature>
<organism evidence="5 6">
    <name type="scientific">Hippocampus comes</name>
    <name type="common">Tiger tail seahorse</name>
    <dbReference type="NCBI Taxonomy" id="109280"/>
    <lineage>
        <taxon>Eukaryota</taxon>
        <taxon>Metazoa</taxon>
        <taxon>Chordata</taxon>
        <taxon>Craniata</taxon>
        <taxon>Vertebrata</taxon>
        <taxon>Euteleostomi</taxon>
        <taxon>Actinopterygii</taxon>
        <taxon>Neopterygii</taxon>
        <taxon>Teleostei</taxon>
        <taxon>Neoteleostei</taxon>
        <taxon>Acanthomorphata</taxon>
        <taxon>Syngnathiaria</taxon>
        <taxon>Syngnathiformes</taxon>
        <taxon>Syngnathoidei</taxon>
        <taxon>Syngnathidae</taxon>
        <taxon>Hippocampus</taxon>
    </lineage>
</organism>
<dbReference type="PROSITE" id="PS51864">
    <property type="entry name" value="ASTACIN"/>
    <property type="match status" value="1"/>
</dbReference>
<dbReference type="Pfam" id="PF01400">
    <property type="entry name" value="Astacin"/>
    <property type="match status" value="1"/>
</dbReference>
<dbReference type="KEGG" id="hcq:109527918"/>
<feature type="binding site" evidence="1">
    <location>
        <position position="150"/>
    </location>
    <ligand>
        <name>Zn(2+)</name>
        <dbReference type="ChEBI" id="CHEBI:29105"/>
        <note>catalytic</note>
    </ligand>
</feature>
<keyword evidence="2" id="KW-0732">Signal</keyword>
<keyword evidence="6" id="KW-1185">Reference proteome</keyword>
<dbReference type="PANTHER" id="PTHR10127">
    <property type="entry name" value="DISCOIDIN, CUB, EGF, LAMININ , AND ZINC METALLOPROTEASE DOMAIN CONTAINING"/>
    <property type="match status" value="1"/>
</dbReference>
<reference evidence="5" key="1">
    <citation type="submission" date="2025-08" db="UniProtKB">
        <authorList>
            <consortium name="Ensembl"/>
        </authorList>
    </citation>
    <scope>IDENTIFICATION</scope>
</reference>
<keyword evidence="1 2" id="KW-0378">Hydrolase</keyword>
<dbReference type="PANTHER" id="PTHR10127:SF870">
    <property type="entry name" value="METALLOENDOPEPTIDASE"/>
    <property type="match status" value="1"/>
</dbReference>
<name>A0A3Q3DNM0_HIPCM</name>
<dbReference type="GO" id="GO:0008270">
    <property type="term" value="F:zinc ion binding"/>
    <property type="evidence" value="ECO:0007669"/>
    <property type="project" value="UniProtKB-UniRule"/>
</dbReference>
<dbReference type="InterPro" id="IPR006026">
    <property type="entry name" value="Peptidase_Metallo"/>
</dbReference>
<evidence type="ECO:0000256" key="1">
    <source>
        <dbReference type="PROSITE-ProRule" id="PRU01211"/>
    </source>
</evidence>
<comment type="caution">
    <text evidence="1">Lacks conserved residue(s) required for the propagation of feature annotation.</text>
</comment>
<reference evidence="5" key="2">
    <citation type="submission" date="2025-09" db="UniProtKB">
        <authorList>
            <consortium name="Ensembl"/>
        </authorList>
    </citation>
    <scope>IDENTIFICATION</scope>
</reference>
<dbReference type="Gene3D" id="3.40.390.10">
    <property type="entry name" value="Collagenase (Catalytic Domain)"/>
    <property type="match status" value="1"/>
</dbReference>
<evidence type="ECO:0000313" key="5">
    <source>
        <dbReference type="Ensembl" id="ENSHCOP00000016710.1"/>
    </source>
</evidence>
<comment type="cofactor">
    <cofactor evidence="1 2">
        <name>Zn(2+)</name>
        <dbReference type="ChEBI" id="CHEBI:29105"/>
    </cofactor>
    <text evidence="1 2">Binds 1 zinc ion per subunit.</text>
</comment>
<evidence type="ECO:0000313" key="6">
    <source>
        <dbReference type="Proteomes" id="UP000264820"/>
    </source>
</evidence>
<feature type="region of interest" description="Disordered" evidence="3">
    <location>
        <begin position="283"/>
        <end position="302"/>
    </location>
</feature>
<dbReference type="InterPro" id="IPR034035">
    <property type="entry name" value="Astacin-like_dom"/>
</dbReference>
<dbReference type="Proteomes" id="UP000264820">
    <property type="component" value="Unplaced"/>
</dbReference>
<dbReference type="GO" id="GO:0006508">
    <property type="term" value="P:proteolysis"/>
    <property type="evidence" value="ECO:0007669"/>
    <property type="project" value="UniProtKB-KW"/>
</dbReference>
<keyword evidence="1 2" id="KW-0482">Metalloprotease</keyword>
<dbReference type="Ensembl" id="ENSHCOT00000028598.1">
    <property type="protein sequence ID" value="ENSHCOP00000016710.1"/>
    <property type="gene ID" value="ENSHCOG00000020483.1"/>
</dbReference>
<keyword evidence="1 2" id="KW-0862">Zinc</keyword>
<evidence type="ECO:0000259" key="4">
    <source>
        <dbReference type="PROSITE" id="PS51864"/>
    </source>
</evidence>
<proteinExistence type="predicted"/>
<dbReference type="RefSeq" id="XP_019745679.1">
    <property type="nucleotide sequence ID" value="XM_019890120.1"/>
</dbReference>
<dbReference type="SUPFAM" id="SSF55486">
    <property type="entry name" value="Metalloproteases ('zincins'), catalytic domain"/>
    <property type="match status" value="1"/>
</dbReference>
<accession>A0A3Q3DNM0</accession>
<feature type="chain" id="PRO_5018381459" description="Metalloendopeptidase" evidence="2">
    <location>
        <begin position="21"/>
        <end position="302"/>
    </location>
</feature>
<dbReference type="InterPro" id="IPR024079">
    <property type="entry name" value="MetalloPept_cat_dom_sf"/>
</dbReference>
<dbReference type="PRINTS" id="PR00480">
    <property type="entry name" value="ASTACIN"/>
</dbReference>
<sequence>MLLPLAALLFWATLPHAGRCVPLPLQDEDLLADAVEYTEKNPETLVGLVDEDVMEGDMLVSYDRNAVDRRWPSTRIPYTIDYTLRYRSDDIKTALNMISRHTCLVFQQRTNEPDYIFFKVAVGCASYVGFMGGQQELHVGITCTVGNIVHEVLHALGFYHEHTRMDRDKYITIVPDNIMRGHQKNFFIQRGETFQLPYDLPSIMHYGSTFFSSNGEPTIVAKVRNNNMGQRFAMTPTDIQRIRLHYKCDQVREVAKLYWWEPEVTPAPVYNVHVFDIKGLPHNTTQSPLGGARNDSSADSGV</sequence>
<feature type="binding site" evidence="1">
    <location>
        <position position="154"/>
    </location>
    <ligand>
        <name>Zn(2+)</name>
        <dbReference type="ChEBI" id="CHEBI:29105"/>
        <note>catalytic</note>
    </ligand>
</feature>
<dbReference type="CDD" id="cd04280">
    <property type="entry name" value="ZnMc_astacin_like"/>
    <property type="match status" value="1"/>
</dbReference>
<feature type="active site" evidence="1">
    <location>
        <position position="151"/>
    </location>
</feature>
<dbReference type="AlphaFoldDB" id="A0A3Q3DNM0"/>
<dbReference type="GO" id="GO:0004222">
    <property type="term" value="F:metalloendopeptidase activity"/>
    <property type="evidence" value="ECO:0007669"/>
    <property type="project" value="UniProtKB-UniRule"/>
</dbReference>
<evidence type="ECO:0000256" key="2">
    <source>
        <dbReference type="RuleBase" id="RU361183"/>
    </source>
</evidence>
<keyword evidence="1 2" id="KW-0479">Metal-binding</keyword>
<dbReference type="GeneID" id="109527918"/>
<dbReference type="GeneTree" id="ENSGT00940000155657"/>
<feature type="signal peptide" evidence="2">
    <location>
        <begin position="1"/>
        <end position="20"/>
    </location>
</feature>
<dbReference type="OrthoDB" id="291007at2759"/>
<dbReference type="InterPro" id="IPR001506">
    <property type="entry name" value="Peptidase_M12A"/>
</dbReference>
<dbReference type="EC" id="3.4.24.-" evidence="2"/>
<keyword evidence="1 2" id="KW-0645">Protease</keyword>
<protein>
    <recommendedName>
        <fullName evidence="2">Metalloendopeptidase</fullName>
        <ecNumber evidence="2">3.4.24.-</ecNumber>
    </recommendedName>
</protein>